<gene>
    <name evidence="2" type="ORF">IV88_GL000540</name>
</gene>
<evidence type="ECO:0000313" key="2">
    <source>
        <dbReference type="EMBL" id="KRO24877.1"/>
    </source>
</evidence>
<feature type="domain" description="HTH marR-type" evidence="1">
    <location>
        <begin position="1"/>
        <end position="143"/>
    </location>
</feature>
<dbReference type="InterPro" id="IPR039422">
    <property type="entry name" value="MarR/SlyA-like"/>
</dbReference>
<evidence type="ECO:0000259" key="1">
    <source>
        <dbReference type="PROSITE" id="PS50995"/>
    </source>
</evidence>
<dbReference type="PATRIC" id="fig|480391.4.peg.548"/>
<organism evidence="2 3">
    <name type="scientific">Pediococcus argentinicus</name>
    <dbReference type="NCBI Taxonomy" id="480391"/>
    <lineage>
        <taxon>Bacteria</taxon>
        <taxon>Bacillati</taxon>
        <taxon>Bacillota</taxon>
        <taxon>Bacilli</taxon>
        <taxon>Lactobacillales</taxon>
        <taxon>Lactobacillaceae</taxon>
        <taxon>Pediococcus</taxon>
    </lineage>
</organism>
<dbReference type="SUPFAM" id="SSF46785">
    <property type="entry name" value="Winged helix' DNA-binding domain"/>
    <property type="match status" value="1"/>
</dbReference>
<dbReference type="EMBL" id="JQCQ01000019">
    <property type="protein sequence ID" value="KRO24877.1"/>
    <property type="molecule type" value="Genomic_DNA"/>
</dbReference>
<dbReference type="RefSeq" id="WP_057799606.1">
    <property type="nucleotide sequence ID" value="NZ_BJZZ01000020.1"/>
</dbReference>
<dbReference type="GO" id="GO:0003700">
    <property type="term" value="F:DNA-binding transcription factor activity"/>
    <property type="evidence" value="ECO:0007669"/>
    <property type="project" value="InterPro"/>
</dbReference>
<dbReference type="OrthoDB" id="5327581at2"/>
<protein>
    <recommendedName>
        <fullName evidence="1">HTH marR-type domain-containing protein</fullName>
    </recommendedName>
</protein>
<accession>A0A0R2NLG8</accession>
<dbReference type="Proteomes" id="UP000051249">
    <property type="component" value="Unassembled WGS sequence"/>
</dbReference>
<dbReference type="GO" id="GO:0006950">
    <property type="term" value="P:response to stress"/>
    <property type="evidence" value="ECO:0007669"/>
    <property type="project" value="TreeGrafter"/>
</dbReference>
<dbReference type="PANTHER" id="PTHR33164:SF43">
    <property type="entry name" value="HTH-TYPE TRANSCRIPTIONAL REPRESSOR YETL"/>
    <property type="match status" value="1"/>
</dbReference>
<proteinExistence type="predicted"/>
<dbReference type="PANTHER" id="PTHR33164">
    <property type="entry name" value="TRANSCRIPTIONAL REGULATOR, MARR FAMILY"/>
    <property type="match status" value="1"/>
</dbReference>
<comment type="caution">
    <text evidence="2">The sequence shown here is derived from an EMBL/GenBank/DDBJ whole genome shotgun (WGS) entry which is preliminary data.</text>
</comment>
<reference evidence="2 3" key="1">
    <citation type="journal article" date="2015" name="Genome Announc.">
        <title>Expanding the biotechnology potential of lactobacilli through comparative genomics of 213 strains and associated genera.</title>
        <authorList>
            <person name="Sun Z."/>
            <person name="Harris H.M."/>
            <person name="McCann A."/>
            <person name="Guo C."/>
            <person name="Argimon S."/>
            <person name="Zhang W."/>
            <person name="Yang X."/>
            <person name="Jeffery I.B."/>
            <person name="Cooney J.C."/>
            <person name="Kagawa T.F."/>
            <person name="Liu W."/>
            <person name="Song Y."/>
            <person name="Salvetti E."/>
            <person name="Wrobel A."/>
            <person name="Rasinkangas P."/>
            <person name="Parkhill J."/>
            <person name="Rea M.C."/>
            <person name="O'Sullivan O."/>
            <person name="Ritari J."/>
            <person name="Douillard F.P."/>
            <person name="Paul Ross R."/>
            <person name="Yang R."/>
            <person name="Briner A.E."/>
            <person name="Felis G.E."/>
            <person name="de Vos W.M."/>
            <person name="Barrangou R."/>
            <person name="Klaenhammer T.R."/>
            <person name="Caufield P.W."/>
            <person name="Cui Y."/>
            <person name="Zhang H."/>
            <person name="O'Toole P.W."/>
        </authorList>
    </citation>
    <scope>NUCLEOTIDE SEQUENCE [LARGE SCALE GENOMIC DNA]</scope>
    <source>
        <strain evidence="2 3">DSM 23026</strain>
    </source>
</reference>
<sequence>MNEGKLEQKSAHKLYVKGFKYIDITLKNAFRKYYISYEQYIILNLIDTEHLNTTDISERLFETKSAVSRQLTSLSRSGLIEFEDVPGDRRFTDIKVTEQGYDALKKARKKEIAMHKYMKKTVGVDNLQQYFEETMLIAQKLADFNDEYKKKERESHS</sequence>
<dbReference type="SMART" id="SM00347">
    <property type="entry name" value="HTH_MARR"/>
    <property type="match status" value="1"/>
</dbReference>
<dbReference type="PROSITE" id="PS50995">
    <property type="entry name" value="HTH_MARR_2"/>
    <property type="match status" value="1"/>
</dbReference>
<dbReference type="InterPro" id="IPR036388">
    <property type="entry name" value="WH-like_DNA-bd_sf"/>
</dbReference>
<keyword evidence="3" id="KW-1185">Reference proteome</keyword>
<dbReference type="Gene3D" id="1.10.10.10">
    <property type="entry name" value="Winged helix-like DNA-binding domain superfamily/Winged helix DNA-binding domain"/>
    <property type="match status" value="1"/>
</dbReference>
<name>A0A0R2NLG8_9LACO</name>
<evidence type="ECO:0000313" key="3">
    <source>
        <dbReference type="Proteomes" id="UP000051249"/>
    </source>
</evidence>
<dbReference type="InterPro" id="IPR000835">
    <property type="entry name" value="HTH_MarR-typ"/>
</dbReference>
<dbReference type="Pfam" id="PF12802">
    <property type="entry name" value="MarR_2"/>
    <property type="match status" value="1"/>
</dbReference>
<dbReference type="InterPro" id="IPR036390">
    <property type="entry name" value="WH_DNA-bd_sf"/>
</dbReference>
<dbReference type="AlphaFoldDB" id="A0A0R2NLG8"/>